<evidence type="ECO:0000256" key="2">
    <source>
        <dbReference type="SAM" id="SignalP"/>
    </source>
</evidence>
<evidence type="ECO:0000313" key="4">
    <source>
        <dbReference type="Proteomes" id="UP000693970"/>
    </source>
</evidence>
<dbReference type="Proteomes" id="UP000693970">
    <property type="component" value="Unassembled WGS sequence"/>
</dbReference>
<proteinExistence type="predicted"/>
<evidence type="ECO:0000256" key="1">
    <source>
        <dbReference type="SAM" id="MobiDB-lite"/>
    </source>
</evidence>
<dbReference type="AlphaFoldDB" id="A0A9K3LSD6"/>
<dbReference type="OrthoDB" id="10510177at2759"/>
<organism evidence="3 4">
    <name type="scientific">Nitzschia inconspicua</name>
    <dbReference type="NCBI Taxonomy" id="303405"/>
    <lineage>
        <taxon>Eukaryota</taxon>
        <taxon>Sar</taxon>
        <taxon>Stramenopiles</taxon>
        <taxon>Ochrophyta</taxon>
        <taxon>Bacillariophyta</taxon>
        <taxon>Bacillariophyceae</taxon>
        <taxon>Bacillariophycidae</taxon>
        <taxon>Bacillariales</taxon>
        <taxon>Bacillariaceae</taxon>
        <taxon>Nitzschia</taxon>
    </lineage>
</organism>
<feature type="region of interest" description="Disordered" evidence="1">
    <location>
        <begin position="249"/>
        <end position="275"/>
    </location>
</feature>
<name>A0A9K3LSD6_9STRA</name>
<feature type="chain" id="PRO_5039938323" evidence="2">
    <location>
        <begin position="20"/>
        <end position="275"/>
    </location>
</feature>
<keyword evidence="4" id="KW-1185">Reference proteome</keyword>
<protein>
    <submittedName>
        <fullName evidence="3">Uncharacterized protein</fullName>
    </submittedName>
</protein>
<reference evidence="3" key="2">
    <citation type="submission" date="2021-04" db="EMBL/GenBank/DDBJ databases">
        <authorList>
            <person name="Podell S."/>
        </authorList>
    </citation>
    <scope>NUCLEOTIDE SEQUENCE</scope>
    <source>
        <strain evidence="3">Hildebrandi</strain>
    </source>
</reference>
<gene>
    <name evidence="3" type="ORF">IV203_030344</name>
</gene>
<reference evidence="3" key="1">
    <citation type="journal article" date="2021" name="Sci. Rep.">
        <title>Diploid genomic architecture of Nitzschia inconspicua, an elite biomass production diatom.</title>
        <authorList>
            <person name="Oliver A."/>
            <person name="Podell S."/>
            <person name="Pinowska A."/>
            <person name="Traller J.C."/>
            <person name="Smith S.R."/>
            <person name="McClure R."/>
            <person name="Beliaev A."/>
            <person name="Bohutskyi P."/>
            <person name="Hill E.A."/>
            <person name="Rabines A."/>
            <person name="Zheng H."/>
            <person name="Allen L.Z."/>
            <person name="Kuo A."/>
            <person name="Grigoriev I.V."/>
            <person name="Allen A.E."/>
            <person name="Hazlebeck D."/>
            <person name="Allen E.E."/>
        </authorList>
    </citation>
    <scope>NUCLEOTIDE SEQUENCE</scope>
    <source>
        <strain evidence="3">Hildebrandi</strain>
    </source>
</reference>
<feature type="signal peptide" evidence="2">
    <location>
        <begin position="1"/>
        <end position="19"/>
    </location>
</feature>
<dbReference type="EMBL" id="JAGRRH010000007">
    <property type="protein sequence ID" value="KAG7367673.1"/>
    <property type="molecule type" value="Genomic_DNA"/>
</dbReference>
<comment type="caution">
    <text evidence="3">The sequence shown here is derived from an EMBL/GenBank/DDBJ whole genome shotgun (WGS) entry which is preliminary data.</text>
</comment>
<accession>A0A9K3LSD6</accession>
<keyword evidence="2" id="KW-0732">Signal</keyword>
<sequence>MMVASILVLLLGPSWYCHAVFPPMVGWRHHRSSIPNIHSKQNIPYFATTHLSGGGVGNALGNDSHRNPTTNKGTIKTKTKPFFQKVQSILGWYNNLRKGTVHQPCTMVMQHILYWITAADAVHSLFLNEYSGLYGFLYSSSSALAERMSLVPSVYSKLFYFARLRPRLLYAIGALVRALQLCTPLRKVIDPCIGVGAGVNLCALLAGSRWVQPFVLGWATTKWLWTWLGACQVERAFLPITLSIHEWEDKKKSNKKKVSKLGGNTSSSGGGKGNE</sequence>
<evidence type="ECO:0000313" key="3">
    <source>
        <dbReference type="EMBL" id="KAG7367673.1"/>
    </source>
</evidence>